<keyword evidence="1 3" id="KW-0807">Transducer</keyword>
<dbReference type="PROSITE" id="PS50111">
    <property type="entry name" value="CHEMOTAXIS_TRANSDUC_2"/>
    <property type="match status" value="1"/>
</dbReference>
<keyword evidence="4" id="KW-1133">Transmembrane helix</keyword>
<feature type="domain" description="Methyl-accepting transducer" evidence="5">
    <location>
        <begin position="285"/>
        <end position="531"/>
    </location>
</feature>
<dbReference type="InterPro" id="IPR000014">
    <property type="entry name" value="PAS"/>
</dbReference>
<evidence type="ECO:0000256" key="4">
    <source>
        <dbReference type="SAM" id="Phobius"/>
    </source>
</evidence>
<dbReference type="CDD" id="cd06225">
    <property type="entry name" value="HAMP"/>
    <property type="match status" value="1"/>
</dbReference>
<dbReference type="Gene3D" id="1.10.287.950">
    <property type="entry name" value="Methyl-accepting chemotaxis protein"/>
    <property type="match status" value="1"/>
</dbReference>
<gene>
    <name evidence="7" type="ORF">F9K24_18635</name>
</gene>
<dbReference type="AlphaFoldDB" id="A0A833GYA7"/>
<comment type="caution">
    <text evidence="7">The sequence shown here is derived from an EMBL/GenBank/DDBJ whole genome shotgun (WGS) entry which is preliminary data.</text>
</comment>
<dbReference type="SMART" id="SM00283">
    <property type="entry name" value="MA"/>
    <property type="match status" value="1"/>
</dbReference>
<dbReference type="CDD" id="cd00130">
    <property type="entry name" value="PAS"/>
    <property type="match status" value="1"/>
</dbReference>
<name>A0A833GYA7_9LEPT</name>
<feature type="transmembrane region" description="Helical" evidence="4">
    <location>
        <begin position="207"/>
        <end position="226"/>
    </location>
</feature>
<dbReference type="GO" id="GO:0007165">
    <property type="term" value="P:signal transduction"/>
    <property type="evidence" value="ECO:0007669"/>
    <property type="project" value="UniProtKB-KW"/>
</dbReference>
<dbReference type="NCBIfam" id="TIGR00229">
    <property type="entry name" value="sensory_box"/>
    <property type="match status" value="1"/>
</dbReference>
<keyword evidence="4" id="KW-0472">Membrane</keyword>
<dbReference type="InterPro" id="IPR003660">
    <property type="entry name" value="HAMP_dom"/>
</dbReference>
<dbReference type="Proteomes" id="UP000460298">
    <property type="component" value="Unassembled WGS sequence"/>
</dbReference>
<proteinExistence type="inferred from homology"/>
<dbReference type="Pfam" id="PF00015">
    <property type="entry name" value="MCPsignal"/>
    <property type="match status" value="1"/>
</dbReference>
<evidence type="ECO:0000313" key="8">
    <source>
        <dbReference type="Proteomes" id="UP000460298"/>
    </source>
</evidence>
<reference evidence="7 8" key="1">
    <citation type="submission" date="2019-10" db="EMBL/GenBank/DDBJ databases">
        <title>Extracellular Electron Transfer in a Candidatus Methanoperedens spp. Enrichment Culture.</title>
        <authorList>
            <person name="Berger S."/>
            <person name="Rangel Shaw D."/>
            <person name="Berben T."/>
            <person name="In 'T Zandt M."/>
            <person name="Frank J."/>
            <person name="Reimann J."/>
            <person name="Jetten M.S.M."/>
            <person name="Welte C.U."/>
        </authorList>
    </citation>
    <scope>NUCLEOTIDE SEQUENCE [LARGE SCALE GENOMIC DNA]</scope>
    <source>
        <strain evidence="7">SB12</strain>
    </source>
</reference>
<protein>
    <submittedName>
        <fullName evidence="7">HAMP domain-containing protein</fullName>
    </submittedName>
</protein>
<dbReference type="GO" id="GO:0006935">
    <property type="term" value="P:chemotaxis"/>
    <property type="evidence" value="ECO:0007669"/>
    <property type="project" value="InterPro"/>
</dbReference>
<feature type="transmembrane region" description="Helical" evidence="4">
    <location>
        <begin position="183"/>
        <end position="201"/>
    </location>
</feature>
<dbReference type="InterPro" id="IPR004089">
    <property type="entry name" value="MCPsignal_dom"/>
</dbReference>
<evidence type="ECO:0000259" key="6">
    <source>
        <dbReference type="PROSITE" id="PS50885"/>
    </source>
</evidence>
<dbReference type="Pfam" id="PF00672">
    <property type="entry name" value="HAMP"/>
    <property type="match status" value="1"/>
</dbReference>
<dbReference type="PANTHER" id="PTHR32089">
    <property type="entry name" value="METHYL-ACCEPTING CHEMOTAXIS PROTEIN MCPB"/>
    <property type="match status" value="1"/>
</dbReference>
<keyword evidence="4" id="KW-0812">Transmembrane</keyword>
<dbReference type="Pfam" id="PF08447">
    <property type="entry name" value="PAS_3"/>
    <property type="match status" value="1"/>
</dbReference>
<dbReference type="EMBL" id="WBUI01000026">
    <property type="protein sequence ID" value="KAB2929780.1"/>
    <property type="molecule type" value="Genomic_DNA"/>
</dbReference>
<dbReference type="PROSITE" id="PS50885">
    <property type="entry name" value="HAMP"/>
    <property type="match status" value="1"/>
</dbReference>
<dbReference type="PRINTS" id="PR00260">
    <property type="entry name" value="CHEMTRNSDUCR"/>
</dbReference>
<sequence>MLDVLCVMLNRTSALIRARRKKIPRDKEQKKVETELSGVENRMDAGTTLITKTDLNGRITYANDRFAHISESTVHDLLGKPHSLIRHPAMPRSAFYDLWQTIQAGNPWRGIVVNRALSGNHYWVDANVAPRRENGEVVGYISVRRKPDEETRQKAERLYSAILSGKEELLPSNRHRFSISGRLLLFAAAVALFCPLTVGIARFHFLTGLICSIICGVVAILTALHLKRIIVEPILHTAKLGNRMATGDLTVQLEHDRNDEIGEIQKAMLNLMINTAGIIGQIGEASEKLEANSAETRKSAANLKEGSGHISMDAVEIASGAEEMNRSLQFLASSVEELSISMHEVASQASGANTLVKDSRSEIDRAAEAVTSLSASAKHAGEVVDTIQSIAAQTNLLALNATIEAAAAGEAGKGFAVVAGEVKALSQQAGKAAETVRDRMKEIQKKVQETLSIVTEVRKGSLSLQEISTGIAGAAEEQSVTVKEVAKSISEAATASSDVARRISSISQTTQSGLKDATSLEEAATSTDEAAKVLRQTVASFRV</sequence>
<dbReference type="SMART" id="SM00304">
    <property type="entry name" value="HAMP"/>
    <property type="match status" value="1"/>
</dbReference>
<dbReference type="Gene3D" id="3.30.450.20">
    <property type="entry name" value="PAS domain"/>
    <property type="match status" value="1"/>
</dbReference>
<evidence type="ECO:0000256" key="3">
    <source>
        <dbReference type="PROSITE-ProRule" id="PRU00284"/>
    </source>
</evidence>
<dbReference type="InterPro" id="IPR004090">
    <property type="entry name" value="Chemotax_Me-accpt_rcpt"/>
</dbReference>
<organism evidence="7 8">
    <name type="scientific">Leptonema illini</name>
    <dbReference type="NCBI Taxonomy" id="183"/>
    <lineage>
        <taxon>Bacteria</taxon>
        <taxon>Pseudomonadati</taxon>
        <taxon>Spirochaetota</taxon>
        <taxon>Spirochaetia</taxon>
        <taxon>Leptospirales</taxon>
        <taxon>Leptospiraceae</taxon>
        <taxon>Leptonema</taxon>
    </lineage>
</organism>
<dbReference type="GO" id="GO:0004888">
    <property type="term" value="F:transmembrane signaling receptor activity"/>
    <property type="evidence" value="ECO:0007669"/>
    <property type="project" value="InterPro"/>
</dbReference>
<evidence type="ECO:0000259" key="5">
    <source>
        <dbReference type="PROSITE" id="PS50111"/>
    </source>
</evidence>
<dbReference type="InterPro" id="IPR013655">
    <property type="entry name" value="PAS_fold_3"/>
</dbReference>
<dbReference type="SUPFAM" id="SSF55785">
    <property type="entry name" value="PYP-like sensor domain (PAS domain)"/>
    <property type="match status" value="1"/>
</dbReference>
<evidence type="ECO:0000256" key="2">
    <source>
        <dbReference type="ARBA" id="ARBA00029447"/>
    </source>
</evidence>
<evidence type="ECO:0000313" key="7">
    <source>
        <dbReference type="EMBL" id="KAB2929780.1"/>
    </source>
</evidence>
<feature type="domain" description="HAMP" evidence="6">
    <location>
        <begin position="228"/>
        <end position="280"/>
    </location>
</feature>
<dbReference type="InterPro" id="IPR035965">
    <property type="entry name" value="PAS-like_dom_sf"/>
</dbReference>
<dbReference type="PANTHER" id="PTHR32089:SF112">
    <property type="entry name" value="LYSOZYME-LIKE PROTEIN-RELATED"/>
    <property type="match status" value="1"/>
</dbReference>
<accession>A0A833GYA7</accession>
<comment type="similarity">
    <text evidence="2">Belongs to the methyl-accepting chemotaxis (MCP) protein family.</text>
</comment>
<dbReference type="SUPFAM" id="SSF58104">
    <property type="entry name" value="Methyl-accepting chemotaxis protein (MCP) signaling domain"/>
    <property type="match status" value="1"/>
</dbReference>
<evidence type="ECO:0000256" key="1">
    <source>
        <dbReference type="ARBA" id="ARBA00023224"/>
    </source>
</evidence>
<dbReference type="GO" id="GO:0016020">
    <property type="term" value="C:membrane"/>
    <property type="evidence" value="ECO:0007669"/>
    <property type="project" value="InterPro"/>
</dbReference>